<dbReference type="InterPro" id="IPR008914">
    <property type="entry name" value="PEBP"/>
</dbReference>
<dbReference type="InterPro" id="IPR036610">
    <property type="entry name" value="PEBP-like_sf"/>
</dbReference>
<evidence type="ECO:0000256" key="3">
    <source>
        <dbReference type="ARBA" id="ARBA00022980"/>
    </source>
</evidence>
<comment type="caution">
    <text evidence="10">The sequence shown here is derived from an EMBL/GenBank/DDBJ whole genome shotgun (WGS) entry which is preliminary data.</text>
</comment>
<gene>
    <name evidence="10" type="ORF">NQ314_014154</name>
</gene>
<comment type="similarity">
    <text evidence="7">Belongs to the phosphatidylethanolamine-binding protein family. Mitochondrion-specific ribosomal protein mL38 subfamily.</text>
</comment>
<dbReference type="GO" id="GO:0005762">
    <property type="term" value="C:mitochondrial large ribosomal subunit"/>
    <property type="evidence" value="ECO:0007669"/>
    <property type="project" value="TreeGrafter"/>
</dbReference>
<dbReference type="Gene3D" id="3.90.280.10">
    <property type="entry name" value="PEBP-like"/>
    <property type="match status" value="1"/>
</dbReference>
<evidence type="ECO:0000256" key="1">
    <source>
        <dbReference type="ARBA" id="ARBA00004173"/>
    </source>
</evidence>
<keyword evidence="6" id="KW-0687">Ribonucleoprotein</keyword>
<reference evidence="10" key="1">
    <citation type="journal article" date="2023" name="Insect Mol. Biol.">
        <title>Genome sequencing provides insights into the evolution of gene families encoding plant cell wall-degrading enzymes in longhorned beetles.</title>
        <authorList>
            <person name="Shin N.R."/>
            <person name="Okamura Y."/>
            <person name="Kirsch R."/>
            <person name="Pauchet Y."/>
        </authorList>
    </citation>
    <scope>NUCLEOTIDE SEQUENCE</scope>
    <source>
        <strain evidence="10">RBIC_L_NR</strain>
    </source>
</reference>
<protein>
    <recommendedName>
        <fullName evidence="8">Large ribosomal subunit protein mL38</fullName>
    </recommendedName>
    <alternativeName>
        <fullName evidence="9">39S ribosomal protein L38, mitochondrial</fullName>
    </alternativeName>
</protein>
<comment type="subcellular location">
    <subcellularLocation>
        <location evidence="1">Mitochondrion</location>
    </subcellularLocation>
</comment>
<dbReference type="InterPro" id="IPR035810">
    <property type="entry name" value="PEBP_euk"/>
</dbReference>
<dbReference type="PANTHER" id="PTHR11362:SF133">
    <property type="entry name" value="LARGE RIBOSOMAL SUBUNIT PROTEIN ML38"/>
    <property type="match status" value="1"/>
</dbReference>
<dbReference type="FunFam" id="3.90.280.10:FF:000002">
    <property type="entry name" value="39S ribosomal protein L38, mitochondrial"/>
    <property type="match status" value="1"/>
</dbReference>
<organism evidence="10 11">
    <name type="scientific">Rhamnusium bicolor</name>
    <dbReference type="NCBI Taxonomy" id="1586634"/>
    <lineage>
        <taxon>Eukaryota</taxon>
        <taxon>Metazoa</taxon>
        <taxon>Ecdysozoa</taxon>
        <taxon>Arthropoda</taxon>
        <taxon>Hexapoda</taxon>
        <taxon>Insecta</taxon>
        <taxon>Pterygota</taxon>
        <taxon>Neoptera</taxon>
        <taxon>Endopterygota</taxon>
        <taxon>Coleoptera</taxon>
        <taxon>Polyphaga</taxon>
        <taxon>Cucujiformia</taxon>
        <taxon>Chrysomeloidea</taxon>
        <taxon>Cerambycidae</taxon>
        <taxon>Lepturinae</taxon>
        <taxon>Rhagiini</taxon>
        <taxon>Rhamnusium</taxon>
    </lineage>
</organism>
<dbReference type="CDD" id="cd00866">
    <property type="entry name" value="PEBP_euk"/>
    <property type="match status" value="1"/>
</dbReference>
<dbReference type="EMBL" id="JANEYF010003897">
    <property type="protein sequence ID" value="KAJ8933207.1"/>
    <property type="molecule type" value="Genomic_DNA"/>
</dbReference>
<evidence type="ECO:0000256" key="4">
    <source>
        <dbReference type="ARBA" id="ARBA00023054"/>
    </source>
</evidence>
<keyword evidence="2" id="KW-0809">Transit peptide</keyword>
<dbReference type="GO" id="GO:0005743">
    <property type="term" value="C:mitochondrial inner membrane"/>
    <property type="evidence" value="ECO:0007669"/>
    <property type="project" value="UniProtKB-ARBA"/>
</dbReference>
<sequence length="416" mass="49029">MSSIMFMIEGKCEMASTLWRLYNINLNGNISSSLCGSIRKGHHLRGKPPGKAKSLEQKLAERNYKDPSIYFRVDIGLPPPKYSRSKQLEERLKLLKLQKKNPELEKLSRNKELLINLEDTKQEWLKTAGPYHIKQIADHYGIFEHLFGDAYFFPRVSLNITYDVENGKLPIYFGNIVKPSEATKIPEVTYESDENTLWSLILTNPDGHFTEQTSEYVHWFVGNIPGNKLEKGETLVEYLQPFPPKGTGYHRHIFILYKQDKKIDFSSYKREGSCLTLADRTFSTYNFYKNLQDSLTPSGLSFFQSIWDSSLKNFYHTTLDMKEPIFEYDFLPPYIKKQKWFPLREPFNLYMDKYRDPKQINKEFLMRKLKNVHPFQEPPPPLPYPNAQYFDGYVPTWLKLEIRKSRLKWGRINDIE</sequence>
<evidence type="ECO:0000256" key="2">
    <source>
        <dbReference type="ARBA" id="ARBA00022946"/>
    </source>
</evidence>
<evidence type="ECO:0000256" key="5">
    <source>
        <dbReference type="ARBA" id="ARBA00023128"/>
    </source>
</evidence>
<evidence type="ECO:0000256" key="9">
    <source>
        <dbReference type="ARBA" id="ARBA00041206"/>
    </source>
</evidence>
<evidence type="ECO:0000256" key="6">
    <source>
        <dbReference type="ARBA" id="ARBA00023274"/>
    </source>
</evidence>
<dbReference type="Pfam" id="PF01161">
    <property type="entry name" value="PBP"/>
    <property type="match status" value="1"/>
</dbReference>
<dbReference type="Proteomes" id="UP001162156">
    <property type="component" value="Unassembled WGS sequence"/>
</dbReference>
<keyword evidence="3" id="KW-0689">Ribosomal protein</keyword>
<keyword evidence="11" id="KW-1185">Reference proteome</keyword>
<dbReference type="PANTHER" id="PTHR11362">
    <property type="entry name" value="PHOSPHATIDYLETHANOLAMINE-BINDING PROTEIN"/>
    <property type="match status" value="1"/>
</dbReference>
<evidence type="ECO:0000313" key="10">
    <source>
        <dbReference type="EMBL" id="KAJ8933207.1"/>
    </source>
</evidence>
<dbReference type="SUPFAM" id="SSF49777">
    <property type="entry name" value="PEBP-like"/>
    <property type="match status" value="1"/>
</dbReference>
<evidence type="ECO:0000256" key="7">
    <source>
        <dbReference type="ARBA" id="ARBA00038016"/>
    </source>
</evidence>
<evidence type="ECO:0000256" key="8">
    <source>
        <dbReference type="ARBA" id="ARBA00039444"/>
    </source>
</evidence>
<keyword evidence="4" id="KW-0175">Coiled coil</keyword>
<evidence type="ECO:0000313" key="11">
    <source>
        <dbReference type="Proteomes" id="UP001162156"/>
    </source>
</evidence>
<name>A0AAV8X462_9CUCU</name>
<dbReference type="AlphaFoldDB" id="A0AAV8X462"/>
<accession>A0AAV8X462</accession>
<proteinExistence type="inferred from homology"/>
<keyword evidence="5" id="KW-0496">Mitochondrion</keyword>